<dbReference type="Gene3D" id="3.30.360.10">
    <property type="entry name" value="Dihydrodipicolinate Reductase, domain 2"/>
    <property type="match status" value="1"/>
</dbReference>
<dbReference type="InterPro" id="IPR000683">
    <property type="entry name" value="Gfo/Idh/MocA-like_OxRdtase_N"/>
</dbReference>
<name>A0ABP3WEW3_9GAMM</name>
<sequence length="330" mass="36180">MKNVLSGSTIRWGIIGCGAVTEIKSGPAYQKTEGFELTAVMRRNLALAKSYAQRHHVAHYFDDADSIINNPNIDAVYIATPPDSHKHYALLVAKAGKPCCIEKPLAPNYADSVAIVEAFKAKKLPLFVAYYRRSLPRFNKVKSLLETGAIGEVRHVSWHLSKPANALDLSGEYNWRTDNAIAKGGYFDDLASHGLDLISYLLGNFKTVQGLATNQQGLYSAFDAVTANWLHESGVTGVGSWNFGAAARQDRLTFYGSAGELRCSVFDEAPLILSQGEQRQELSIDNPDNIQLYHVQNMQAQLVKGISHPSTGKSALHTSWVMEQILQDGG</sequence>
<evidence type="ECO:0000313" key="5">
    <source>
        <dbReference type="EMBL" id="GAA0813288.1"/>
    </source>
</evidence>
<dbReference type="PANTHER" id="PTHR43818">
    <property type="entry name" value="BCDNA.GH03377"/>
    <property type="match status" value="1"/>
</dbReference>
<comment type="caution">
    <text evidence="5">The sequence shown here is derived from an EMBL/GenBank/DDBJ whole genome shotgun (WGS) entry which is preliminary data.</text>
</comment>
<feature type="domain" description="GFO/IDH/MocA-like oxidoreductase" evidence="4">
    <location>
        <begin position="138"/>
        <end position="261"/>
    </location>
</feature>
<accession>A0ABP3WEW3</accession>
<evidence type="ECO:0000313" key="6">
    <source>
        <dbReference type="Proteomes" id="UP001500021"/>
    </source>
</evidence>
<dbReference type="Pfam" id="PF01408">
    <property type="entry name" value="GFO_IDH_MocA"/>
    <property type="match status" value="1"/>
</dbReference>
<dbReference type="Pfam" id="PF22725">
    <property type="entry name" value="GFO_IDH_MocA_C3"/>
    <property type="match status" value="1"/>
</dbReference>
<evidence type="ECO:0000259" key="4">
    <source>
        <dbReference type="Pfam" id="PF22725"/>
    </source>
</evidence>
<dbReference type="RefSeq" id="WP_343815350.1">
    <property type="nucleotide sequence ID" value="NZ_BAAAFA010000002.1"/>
</dbReference>
<dbReference type="Proteomes" id="UP001500021">
    <property type="component" value="Unassembled WGS sequence"/>
</dbReference>
<proteinExistence type="predicted"/>
<evidence type="ECO:0000256" key="2">
    <source>
        <dbReference type="ARBA" id="ARBA00023002"/>
    </source>
</evidence>
<dbReference type="SUPFAM" id="SSF55347">
    <property type="entry name" value="Glyceraldehyde-3-phosphate dehydrogenase-like, C-terminal domain"/>
    <property type="match status" value="1"/>
</dbReference>
<feature type="domain" description="Gfo/Idh/MocA-like oxidoreductase N-terminal" evidence="3">
    <location>
        <begin position="10"/>
        <end position="130"/>
    </location>
</feature>
<dbReference type="InterPro" id="IPR055170">
    <property type="entry name" value="GFO_IDH_MocA-like_dom"/>
</dbReference>
<reference evidence="6" key="1">
    <citation type="journal article" date="2019" name="Int. J. Syst. Evol. Microbiol.">
        <title>The Global Catalogue of Microorganisms (GCM) 10K type strain sequencing project: providing services to taxonomists for standard genome sequencing and annotation.</title>
        <authorList>
            <consortium name="The Broad Institute Genomics Platform"/>
            <consortium name="The Broad Institute Genome Sequencing Center for Infectious Disease"/>
            <person name="Wu L."/>
            <person name="Ma J."/>
        </authorList>
    </citation>
    <scope>NUCLEOTIDE SEQUENCE [LARGE SCALE GENOMIC DNA]</scope>
    <source>
        <strain evidence="6">JCM 15608</strain>
    </source>
</reference>
<keyword evidence="6" id="KW-1185">Reference proteome</keyword>
<dbReference type="InterPro" id="IPR036291">
    <property type="entry name" value="NAD(P)-bd_dom_sf"/>
</dbReference>
<protein>
    <submittedName>
        <fullName evidence="5">Gfo/Idh/MocA family oxidoreductase</fullName>
    </submittedName>
</protein>
<organism evidence="5 6">
    <name type="scientific">Colwellia asteriadis</name>
    <dbReference type="NCBI Taxonomy" id="517723"/>
    <lineage>
        <taxon>Bacteria</taxon>
        <taxon>Pseudomonadati</taxon>
        <taxon>Pseudomonadota</taxon>
        <taxon>Gammaproteobacteria</taxon>
        <taxon>Alteromonadales</taxon>
        <taxon>Colwelliaceae</taxon>
        <taxon>Colwellia</taxon>
    </lineage>
</organism>
<dbReference type="EMBL" id="BAAAFA010000002">
    <property type="protein sequence ID" value="GAA0813288.1"/>
    <property type="molecule type" value="Genomic_DNA"/>
</dbReference>
<gene>
    <name evidence="5" type="ORF">GCM10009111_08440</name>
</gene>
<evidence type="ECO:0000256" key="1">
    <source>
        <dbReference type="ARBA" id="ARBA00022729"/>
    </source>
</evidence>
<evidence type="ECO:0000259" key="3">
    <source>
        <dbReference type="Pfam" id="PF01408"/>
    </source>
</evidence>
<keyword evidence="1" id="KW-0732">Signal</keyword>
<dbReference type="Gene3D" id="3.40.50.720">
    <property type="entry name" value="NAD(P)-binding Rossmann-like Domain"/>
    <property type="match status" value="1"/>
</dbReference>
<dbReference type="PANTHER" id="PTHR43818:SF11">
    <property type="entry name" value="BCDNA.GH03377"/>
    <property type="match status" value="1"/>
</dbReference>
<keyword evidence="2" id="KW-0560">Oxidoreductase</keyword>
<dbReference type="InterPro" id="IPR050463">
    <property type="entry name" value="Gfo/Idh/MocA_oxidrdct_glycsds"/>
</dbReference>
<dbReference type="SUPFAM" id="SSF51735">
    <property type="entry name" value="NAD(P)-binding Rossmann-fold domains"/>
    <property type="match status" value="1"/>
</dbReference>